<dbReference type="EMBL" id="CM044703">
    <property type="protein sequence ID" value="KAI5674491.1"/>
    <property type="molecule type" value="Genomic_DNA"/>
</dbReference>
<name>A0ACC0BP87_CATRO</name>
<proteinExistence type="predicted"/>
<protein>
    <submittedName>
        <fullName evidence="1">Uncharacterized protein</fullName>
    </submittedName>
</protein>
<dbReference type="Proteomes" id="UP001060085">
    <property type="component" value="Linkage Group LG03"/>
</dbReference>
<gene>
    <name evidence="1" type="ORF">M9H77_14855</name>
</gene>
<sequence>MVICLSPSNLRWRHPPRNSSCLPKQVDPCNYCKRHVIRSGCTFRPQIFPSRKVEANGMRVFVVSDLHTDYSENIEWVRSLSWKRHKNDALLVAGDVAETFSNFELTMSLLKDRFHHVFYVPGNHDLWCRRENHSYFLLFFQSIQLDSLEKLEKLLDVCQKLGVQTEPILIDDLGVIPLFSWYHEACKDFHACKWPSELINQETSLALYFDGMNSMNQDSVDEIKRTCSHIISFSHFLPSKMRGPFDCETSLSEQKSSQTLLLGWSMLLGLRCKNKPRKLTRNMNKIWGRSHPMEINKLEYRADLCPEKRMLFYPHLPKIIGSDFLESRIRSIHGVHGSASACHVFGHTHFCWDALHDGISSQPGEDPQPLPDTLLLTLAAEKVFVLFFNR</sequence>
<accession>A0ACC0BP87</accession>
<organism evidence="1 2">
    <name type="scientific">Catharanthus roseus</name>
    <name type="common">Madagascar periwinkle</name>
    <name type="synonym">Vinca rosea</name>
    <dbReference type="NCBI Taxonomy" id="4058"/>
    <lineage>
        <taxon>Eukaryota</taxon>
        <taxon>Viridiplantae</taxon>
        <taxon>Streptophyta</taxon>
        <taxon>Embryophyta</taxon>
        <taxon>Tracheophyta</taxon>
        <taxon>Spermatophyta</taxon>
        <taxon>Magnoliopsida</taxon>
        <taxon>eudicotyledons</taxon>
        <taxon>Gunneridae</taxon>
        <taxon>Pentapetalae</taxon>
        <taxon>asterids</taxon>
        <taxon>lamiids</taxon>
        <taxon>Gentianales</taxon>
        <taxon>Apocynaceae</taxon>
        <taxon>Rauvolfioideae</taxon>
        <taxon>Vinceae</taxon>
        <taxon>Catharanthinae</taxon>
        <taxon>Catharanthus</taxon>
    </lineage>
</organism>
<comment type="caution">
    <text evidence="1">The sequence shown here is derived from an EMBL/GenBank/DDBJ whole genome shotgun (WGS) entry which is preliminary data.</text>
</comment>
<evidence type="ECO:0000313" key="1">
    <source>
        <dbReference type="EMBL" id="KAI5674491.1"/>
    </source>
</evidence>
<reference evidence="2" key="1">
    <citation type="journal article" date="2023" name="Nat. Plants">
        <title>Single-cell RNA sequencing provides a high-resolution roadmap for understanding the multicellular compartmentation of specialized metabolism.</title>
        <authorList>
            <person name="Sun S."/>
            <person name="Shen X."/>
            <person name="Li Y."/>
            <person name="Li Y."/>
            <person name="Wang S."/>
            <person name="Li R."/>
            <person name="Zhang H."/>
            <person name="Shen G."/>
            <person name="Guo B."/>
            <person name="Wei J."/>
            <person name="Xu J."/>
            <person name="St-Pierre B."/>
            <person name="Chen S."/>
            <person name="Sun C."/>
        </authorList>
    </citation>
    <scope>NUCLEOTIDE SEQUENCE [LARGE SCALE GENOMIC DNA]</scope>
</reference>
<keyword evidence="2" id="KW-1185">Reference proteome</keyword>
<evidence type="ECO:0000313" key="2">
    <source>
        <dbReference type="Proteomes" id="UP001060085"/>
    </source>
</evidence>